<accession>A0AAD4CW54</accession>
<dbReference type="EMBL" id="VCAU01000006">
    <property type="protein sequence ID" value="KAF9893809.1"/>
    <property type="molecule type" value="Genomic_DNA"/>
</dbReference>
<dbReference type="AlphaFoldDB" id="A0AAD4CW54"/>
<feature type="compositionally biased region" description="Acidic residues" evidence="6">
    <location>
        <begin position="725"/>
        <end position="734"/>
    </location>
</feature>
<feature type="region of interest" description="Disordered" evidence="6">
    <location>
        <begin position="1"/>
        <end position="55"/>
    </location>
</feature>
<feature type="compositionally biased region" description="Polar residues" evidence="6">
    <location>
        <begin position="682"/>
        <end position="691"/>
    </location>
</feature>
<keyword evidence="4" id="KW-0804">Transcription</keyword>
<sequence>MEDINPAGEFQSPSSIAISDMQIPSGPEPSTMAQPNYAEPAQSDPASLQRVPKKRTKTGCLTCRHRRIKCGEEKPICNNCIKSKRECKGYAQRLIFKNPLGIPALNDQEALFDPNLESIPVTMPLSSEYHAPAFSQPRPPGLQQPVLAPRPAAYSVGQIPSPALTNHYSQYYGQPTHSTTSLKVEDDNSAEPYTHSQTWPQNPGLDGDASHIRTTNYSSPPIANQLLQSTVTSSLDSSHSLQEPRLQGQITHQLVSPPPTYVEEGDDYYDVESEEELEDQIVTQNFNQLNLIMASANRDEAELRSYRTYLNEPNILASYRPSLGSSPLNNPKTARVFLHFIHSTGPSLSIFERHPIDPSTMFGTPVPAAQQGLWTYTLPFKALEHQALLQAILALSSLHISFLQHSPPTVSLKHYHYALKRVGVAVGLPMRRKQVGTLAAALLLAYYEVMSAEHANWNSHVAGVAQLVREIDFAGIARDLRMHRRRTWPQRHVSNSLLFNNVTLEDDPFAEKEGSIDPHLIGSLLGRAVNYDEFGQVDDGSEQKHQTHFSRKDIETFRIQCDLYWCMPYSQWGQCPPRAGIGRLDAIYGSADHIWLLLGRLSDFGRRDRGRKLKALKATGSDWRPGPGLFQFLARFAKRPANFPQDSSSSHSNDGATQALSSETTMFGSSPVSRDQMPGRSLTAQKLNRNSGPGGEVPTMYGMIPSTGPRRPPAAFARTTSPSDSSEDDDEDGADTPYDHAEREWESILLAFNTFAHALGPHFMPLPTDSAPPIFTPFGPAAQYRTHTVAVLWGFYYLGLILLYRTHPSMPPAMMVAAGVASPATIEYSQIIGTIASGIYYPQVFNVEAGSLSPTLGSCLIEITVPLFFAAVQYTDTEQREWVVTKLRSLSYFTGWKSSEAIAAGCERAWISAAQQGRGPPYESPSEHDVQPHSTCGESLPPNHHNSERRFITVSKPYKRWAMGLLSLEDDIINLEIEDRV</sequence>
<dbReference type="CDD" id="cd00067">
    <property type="entry name" value="GAL4"/>
    <property type="match status" value="1"/>
</dbReference>
<feature type="region of interest" description="Disordered" evidence="6">
    <location>
        <begin position="188"/>
        <end position="220"/>
    </location>
</feature>
<evidence type="ECO:0000256" key="5">
    <source>
        <dbReference type="ARBA" id="ARBA00023242"/>
    </source>
</evidence>
<evidence type="ECO:0000259" key="7">
    <source>
        <dbReference type="PROSITE" id="PS50048"/>
    </source>
</evidence>
<feature type="region of interest" description="Disordered" evidence="6">
    <location>
        <begin position="916"/>
        <end position="944"/>
    </location>
</feature>
<dbReference type="InterPro" id="IPR036864">
    <property type="entry name" value="Zn2-C6_fun-type_DNA-bd_sf"/>
</dbReference>
<dbReference type="GO" id="GO:0005634">
    <property type="term" value="C:nucleus"/>
    <property type="evidence" value="ECO:0007669"/>
    <property type="project" value="UniProtKB-SubCell"/>
</dbReference>
<comment type="subcellular location">
    <subcellularLocation>
        <location evidence="1">Nucleus</location>
    </subcellularLocation>
</comment>
<dbReference type="PANTHER" id="PTHR37534:SF23">
    <property type="entry name" value="ZN(II)2CYS6 TRANSCRIPTION FACTOR (EUROFUNG)"/>
    <property type="match status" value="1"/>
</dbReference>
<reference evidence="8" key="2">
    <citation type="submission" date="2020-02" db="EMBL/GenBank/DDBJ databases">
        <authorList>
            <person name="Gilchrist C.L.M."/>
            <person name="Chooi Y.-H."/>
        </authorList>
    </citation>
    <scope>NUCLEOTIDE SEQUENCE</scope>
    <source>
        <strain evidence="8">MST-FP2251</strain>
    </source>
</reference>
<proteinExistence type="predicted"/>
<keyword evidence="2" id="KW-0805">Transcription regulation</keyword>
<dbReference type="PROSITE" id="PS50048">
    <property type="entry name" value="ZN2_CY6_FUNGAL_2"/>
    <property type="match status" value="1"/>
</dbReference>
<organism evidence="8 9">
    <name type="scientific">Aspergillus nanangensis</name>
    <dbReference type="NCBI Taxonomy" id="2582783"/>
    <lineage>
        <taxon>Eukaryota</taxon>
        <taxon>Fungi</taxon>
        <taxon>Dikarya</taxon>
        <taxon>Ascomycota</taxon>
        <taxon>Pezizomycotina</taxon>
        <taxon>Eurotiomycetes</taxon>
        <taxon>Eurotiomycetidae</taxon>
        <taxon>Eurotiales</taxon>
        <taxon>Aspergillaceae</taxon>
        <taxon>Aspergillus</taxon>
        <taxon>Aspergillus subgen. Circumdati</taxon>
    </lineage>
</organism>
<evidence type="ECO:0000256" key="3">
    <source>
        <dbReference type="ARBA" id="ARBA00023125"/>
    </source>
</evidence>
<feature type="domain" description="Zn(2)-C6 fungal-type" evidence="7">
    <location>
        <begin position="59"/>
        <end position="87"/>
    </location>
</feature>
<feature type="compositionally biased region" description="Polar residues" evidence="6">
    <location>
        <begin position="644"/>
        <end position="673"/>
    </location>
</feature>
<dbReference type="SUPFAM" id="SSF57701">
    <property type="entry name" value="Zn2/Cys6 DNA-binding domain"/>
    <property type="match status" value="1"/>
</dbReference>
<dbReference type="GO" id="GO:0008270">
    <property type="term" value="F:zinc ion binding"/>
    <property type="evidence" value="ECO:0007669"/>
    <property type="project" value="InterPro"/>
</dbReference>
<name>A0AAD4CW54_ASPNN</name>
<evidence type="ECO:0000256" key="1">
    <source>
        <dbReference type="ARBA" id="ARBA00004123"/>
    </source>
</evidence>
<keyword evidence="9" id="KW-1185">Reference proteome</keyword>
<dbReference type="GO" id="GO:0000981">
    <property type="term" value="F:DNA-binding transcription factor activity, RNA polymerase II-specific"/>
    <property type="evidence" value="ECO:0007669"/>
    <property type="project" value="InterPro"/>
</dbReference>
<reference evidence="8" key="1">
    <citation type="journal article" date="2019" name="Beilstein J. Org. Chem.">
        <title>Nanangenines: drimane sesquiterpenoids as the dominant metabolite cohort of a novel Australian fungus, Aspergillus nanangensis.</title>
        <authorList>
            <person name="Lacey H.J."/>
            <person name="Gilchrist C.L.M."/>
            <person name="Crombie A."/>
            <person name="Kalaitzis J.A."/>
            <person name="Vuong D."/>
            <person name="Rutledge P.J."/>
            <person name="Turner P."/>
            <person name="Pitt J.I."/>
            <person name="Lacey E."/>
            <person name="Chooi Y.H."/>
            <person name="Piggott A.M."/>
        </authorList>
    </citation>
    <scope>NUCLEOTIDE SEQUENCE</scope>
    <source>
        <strain evidence="8">MST-FP2251</strain>
    </source>
</reference>
<protein>
    <recommendedName>
        <fullName evidence="7">Zn(2)-C6 fungal-type domain-containing protein</fullName>
    </recommendedName>
</protein>
<evidence type="ECO:0000256" key="6">
    <source>
        <dbReference type="SAM" id="MobiDB-lite"/>
    </source>
</evidence>
<dbReference type="PROSITE" id="PS00463">
    <property type="entry name" value="ZN2_CY6_FUNGAL_1"/>
    <property type="match status" value="1"/>
</dbReference>
<dbReference type="Pfam" id="PF00172">
    <property type="entry name" value="Zn_clus"/>
    <property type="match status" value="1"/>
</dbReference>
<keyword evidence="5" id="KW-0539">Nucleus</keyword>
<gene>
    <name evidence="8" type="ORF">FE257_009979</name>
</gene>
<comment type="caution">
    <text evidence="8">The sequence shown here is derived from an EMBL/GenBank/DDBJ whole genome shotgun (WGS) entry which is preliminary data.</text>
</comment>
<evidence type="ECO:0000313" key="8">
    <source>
        <dbReference type="EMBL" id="KAF9893809.1"/>
    </source>
</evidence>
<dbReference type="PANTHER" id="PTHR37534">
    <property type="entry name" value="TRANSCRIPTIONAL ACTIVATOR PROTEIN UGA3"/>
    <property type="match status" value="1"/>
</dbReference>
<dbReference type="InterPro" id="IPR021858">
    <property type="entry name" value="Fun_TF"/>
</dbReference>
<evidence type="ECO:0000256" key="2">
    <source>
        <dbReference type="ARBA" id="ARBA00023015"/>
    </source>
</evidence>
<dbReference type="Gene3D" id="4.10.240.10">
    <property type="entry name" value="Zn(2)-C6 fungal-type DNA-binding domain"/>
    <property type="match status" value="1"/>
</dbReference>
<dbReference type="SMART" id="SM00066">
    <property type="entry name" value="GAL4"/>
    <property type="match status" value="1"/>
</dbReference>
<dbReference type="GO" id="GO:0000976">
    <property type="term" value="F:transcription cis-regulatory region binding"/>
    <property type="evidence" value="ECO:0007669"/>
    <property type="project" value="TreeGrafter"/>
</dbReference>
<dbReference type="InterPro" id="IPR001138">
    <property type="entry name" value="Zn2Cys6_DnaBD"/>
</dbReference>
<keyword evidence="3" id="KW-0238">DNA-binding</keyword>
<feature type="region of interest" description="Disordered" evidence="6">
    <location>
        <begin position="641"/>
        <end position="738"/>
    </location>
</feature>
<evidence type="ECO:0000313" key="9">
    <source>
        <dbReference type="Proteomes" id="UP001194746"/>
    </source>
</evidence>
<dbReference type="GO" id="GO:0045944">
    <property type="term" value="P:positive regulation of transcription by RNA polymerase II"/>
    <property type="evidence" value="ECO:0007669"/>
    <property type="project" value="TreeGrafter"/>
</dbReference>
<dbReference type="Proteomes" id="UP001194746">
    <property type="component" value="Unassembled WGS sequence"/>
</dbReference>
<evidence type="ECO:0000256" key="4">
    <source>
        <dbReference type="ARBA" id="ARBA00023163"/>
    </source>
</evidence>
<dbReference type="Pfam" id="PF11951">
    <property type="entry name" value="Fungal_trans_2"/>
    <property type="match status" value="1"/>
</dbReference>